<dbReference type="FunFam" id="2.60.40.420:FF:000003">
    <property type="entry name" value="Blue copper"/>
    <property type="match status" value="1"/>
</dbReference>
<protein>
    <recommendedName>
        <fullName evidence="9">Phytocyanin domain-containing protein</fullName>
    </recommendedName>
</protein>
<dbReference type="AlphaFoldDB" id="A0A9I9CJH1"/>
<reference evidence="10" key="1">
    <citation type="submission" date="2023-03" db="UniProtKB">
        <authorList>
            <consortium name="EnsemblPlants"/>
        </authorList>
    </citation>
    <scope>IDENTIFICATION</scope>
</reference>
<keyword evidence="8" id="KW-0732">Signal</keyword>
<dbReference type="PROSITE" id="PS51485">
    <property type="entry name" value="PHYTOCYANIN"/>
    <property type="match status" value="1"/>
</dbReference>
<feature type="compositionally biased region" description="Pro residues" evidence="6">
    <location>
        <begin position="165"/>
        <end position="176"/>
    </location>
</feature>
<evidence type="ECO:0000256" key="8">
    <source>
        <dbReference type="SAM" id="SignalP"/>
    </source>
</evidence>
<dbReference type="EnsemblPlants" id="MELO3C004454.2.1">
    <property type="protein sequence ID" value="MELO3C004454.2.1"/>
    <property type="gene ID" value="MELO3C004454.2"/>
</dbReference>
<sequence>MAVKSMFAAVLVVVLAMVSPPQRAAAATHNVGDSLGWTIPPSPTTYSDWASTKTFLVGDTLYYAVFNFTTGLHDVTEVTKAGLDSCSGTNPISAMRTGPASIKLSAAGTRHFICSIPTHCSFGQQLTVTVRSQSSSPPTTAPSPSPKSSAPVSPTPSPRTARPPKASPPTTTPPPETAETPTPTSNNIAPSTPTPTAAPPPPNSGNSVGGFGLFFTAGLAIVVGLIY</sequence>
<dbReference type="InterPro" id="IPR003245">
    <property type="entry name" value="Phytocyanin_dom"/>
</dbReference>
<keyword evidence="1" id="KW-0813">Transport</keyword>
<evidence type="ECO:0000256" key="1">
    <source>
        <dbReference type="ARBA" id="ARBA00022448"/>
    </source>
</evidence>
<dbReference type="InterPro" id="IPR039391">
    <property type="entry name" value="Phytocyanin-like"/>
</dbReference>
<evidence type="ECO:0000256" key="2">
    <source>
        <dbReference type="ARBA" id="ARBA00022723"/>
    </source>
</evidence>
<feature type="compositionally biased region" description="Pro residues" evidence="6">
    <location>
        <begin position="192"/>
        <end position="203"/>
    </location>
</feature>
<keyword evidence="7" id="KW-0472">Membrane</keyword>
<dbReference type="PRINTS" id="PR01217">
    <property type="entry name" value="PRICHEXTENSN"/>
</dbReference>
<keyword evidence="4" id="KW-0186">Copper</keyword>
<dbReference type="InterPro" id="IPR008972">
    <property type="entry name" value="Cupredoxin"/>
</dbReference>
<dbReference type="GO" id="GO:0005886">
    <property type="term" value="C:plasma membrane"/>
    <property type="evidence" value="ECO:0007669"/>
    <property type="project" value="TreeGrafter"/>
</dbReference>
<evidence type="ECO:0000259" key="9">
    <source>
        <dbReference type="PROSITE" id="PS51485"/>
    </source>
</evidence>
<keyword evidence="7" id="KW-1133">Transmembrane helix</keyword>
<feature type="compositionally biased region" description="Low complexity" evidence="6">
    <location>
        <begin position="146"/>
        <end position="164"/>
    </location>
</feature>
<dbReference type="GO" id="GO:0046872">
    <property type="term" value="F:metal ion binding"/>
    <property type="evidence" value="ECO:0007669"/>
    <property type="project" value="UniProtKB-KW"/>
</dbReference>
<evidence type="ECO:0000313" key="10">
    <source>
        <dbReference type="EnsemblPlants" id="MELO3C004454.2.1"/>
    </source>
</evidence>
<keyword evidence="5" id="KW-0325">Glycoprotein</keyword>
<evidence type="ECO:0000256" key="4">
    <source>
        <dbReference type="ARBA" id="ARBA00023008"/>
    </source>
</evidence>
<evidence type="ECO:0000256" key="6">
    <source>
        <dbReference type="SAM" id="MobiDB-lite"/>
    </source>
</evidence>
<keyword evidence="7" id="KW-0812">Transmembrane</keyword>
<feature type="transmembrane region" description="Helical" evidence="7">
    <location>
        <begin position="208"/>
        <end position="226"/>
    </location>
</feature>
<dbReference type="Gene3D" id="2.60.40.420">
    <property type="entry name" value="Cupredoxins - blue copper proteins"/>
    <property type="match status" value="1"/>
</dbReference>
<dbReference type="PANTHER" id="PTHR33021:SF488">
    <property type="entry name" value="PHYTOCYANIN DOMAIN-CONTAINING PROTEIN"/>
    <property type="match status" value="1"/>
</dbReference>
<dbReference type="Gramene" id="MELO3C004454.2.1">
    <property type="protein sequence ID" value="MELO3C004454.2.1"/>
    <property type="gene ID" value="MELO3C004454.2"/>
</dbReference>
<feature type="domain" description="Phytocyanin" evidence="9">
    <location>
        <begin position="27"/>
        <end position="132"/>
    </location>
</feature>
<feature type="region of interest" description="Disordered" evidence="6">
    <location>
        <begin position="131"/>
        <end position="204"/>
    </location>
</feature>
<evidence type="ECO:0000256" key="5">
    <source>
        <dbReference type="ARBA" id="ARBA00023180"/>
    </source>
</evidence>
<dbReference type="PANTHER" id="PTHR33021">
    <property type="entry name" value="BLUE COPPER PROTEIN"/>
    <property type="match status" value="1"/>
</dbReference>
<keyword evidence="2" id="KW-0479">Metal-binding</keyword>
<evidence type="ECO:0000256" key="7">
    <source>
        <dbReference type="SAM" id="Phobius"/>
    </source>
</evidence>
<proteinExistence type="predicted"/>
<organism evidence="10">
    <name type="scientific">Cucumis melo</name>
    <name type="common">Muskmelon</name>
    <dbReference type="NCBI Taxonomy" id="3656"/>
    <lineage>
        <taxon>Eukaryota</taxon>
        <taxon>Viridiplantae</taxon>
        <taxon>Streptophyta</taxon>
        <taxon>Embryophyta</taxon>
        <taxon>Tracheophyta</taxon>
        <taxon>Spermatophyta</taxon>
        <taxon>Magnoliopsida</taxon>
        <taxon>eudicotyledons</taxon>
        <taxon>Gunneridae</taxon>
        <taxon>Pentapetalae</taxon>
        <taxon>rosids</taxon>
        <taxon>fabids</taxon>
        <taxon>Cucurbitales</taxon>
        <taxon>Cucurbitaceae</taxon>
        <taxon>Benincaseae</taxon>
        <taxon>Cucumis</taxon>
    </lineage>
</organism>
<feature type="compositionally biased region" description="Low complexity" evidence="6">
    <location>
        <begin position="177"/>
        <end position="191"/>
    </location>
</feature>
<feature type="signal peptide" evidence="8">
    <location>
        <begin position="1"/>
        <end position="26"/>
    </location>
</feature>
<keyword evidence="3" id="KW-0249">Electron transport</keyword>
<dbReference type="GO" id="GO:0009055">
    <property type="term" value="F:electron transfer activity"/>
    <property type="evidence" value="ECO:0007669"/>
    <property type="project" value="InterPro"/>
</dbReference>
<evidence type="ECO:0000256" key="3">
    <source>
        <dbReference type="ARBA" id="ARBA00022982"/>
    </source>
</evidence>
<dbReference type="SUPFAM" id="SSF49503">
    <property type="entry name" value="Cupredoxins"/>
    <property type="match status" value="1"/>
</dbReference>
<accession>A0A9I9CJH1</accession>
<name>A0A9I9CJH1_CUCME</name>
<feature type="chain" id="PRO_5039892472" description="Phytocyanin domain-containing protein" evidence="8">
    <location>
        <begin position="27"/>
        <end position="227"/>
    </location>
</feature>
<dbReference type="Pfam" id="PF02298">
    <property type="entry name" value="Cu_bind_like"/>
    <property type="match status" value="1"/>
</dbReference>